<dbReference type="EMBL" id="JAQQWK010000011">
    <property type="protein sequence ID" value="KAK8023596.1"/>
    <property type="molecule type" value="Genomic_DNA"/>
</dbReference>
<proteinExistence type="predicted"/>
<gene>
    <name evidence="2" type="ORF">PG993_011662</name>
</gene>
<evidence type="ECO:0000313" key="3">
    <source>
        <dbReference type="Proteomes" id="UP001444661"/>
    </source>
</evidence>
<feature type="region of interest" description="Disordered" evidence="1">
    <location>
        <begin position="1"/>
        <end position="22"/>
    </location>
</feature>
<organism evidence="2 3">
    <name type="scientific">Apiospora rasikravindrae</name>
    <dbReference type="NCBI Taxonomy" id="990691"/>
    <lineage>
        <taxon>Eukaryota</taxon>
        <taxon>Fungi</taxon>
        <taxon>Dikarya</taxon>
        <taxon>Ascomycota</taxon>
        <taxon>Pezizomycotina</taxon>
        <taxon>Sordariomycetes</taxon>
        <taxon>Xylariomycetidae</taxon>
        <taxon>Amphisphaeriales</taxon>
        <taxon>Apiosporaceae</taxon>
        <taxon>Apiospora</taxon>
    </lineage>
</organism>
<sequence length="106" mass="11910">MPEKHDEDGVEDSFNSATGKLLANARRKERRWLSCSKNDLATRSEHSLHGGGEHVARAGLDQSWAWEVVVREIVTSVYTNKVTRINCLPYTMPQSGPGVGRYIPMR</sequence>
<protein>
    <submittedName>
        <fullName evidence="2">Uncharacterized protein</fullName>
    </submittedName>
</protein>
<keyword evidence="3" id="KW-1185">Reference proteome</keyword>
<accession>A0ABR1S094</accession>
<evidence type="ECO:0000256" key="1">
    <source>
        <dbReference type="SAM" id="MobiDB-lite"/>
    </source>
</evidence>
<evidence type="ECO:0000313" key="2">
    <source>
        <dbReference type="EMBL" id="KAK8023596.1"/>
    </source>
</evidence>
<dbReference type="Proteomes" id="UP001444661">
    <property type="component" value="Unassembled WGS sequence"/>
</dbReference>
<name>A0ABR1S094_9PEZI</name>
<comment type="caution">
    <text evidence="2">The sequence shown here is derived from an EMBL/GenBank/DDBJ whole genome shotgun (WGS) entry which is preliminary data.</text>
</comment>
<reference evidence="2 3" key="1">
    <citation type="submission" date="2023-01" db="EMBL/GenBank/DDBJ databases">
        <title>Analysis of 21 Apiospora genomes using comparative genomics revels a genus with tremendous synthesis potential of carbohydrate active enzymes and secondary metabolites.</title>
        <authorList>
            <person name="Sorensen T."/>
        </authorList>
    </citation>
    <scope>NUCLEOTIDE SEQUENCE [LARGE SCALE GENOMIC DNA]</scope>
    <source>
        <strain evidence="2 3">CBS 33761</strain>
    </source>
</reference>